<sequence length="237" mass="24230">MDALKGKTAVVTGASSGIGLAVARQLAEAGAWVGLVARSEAPLARAAADVGGHAMPADVGTASGVHTVATYVTELLGDAPDLVISAAGAFGLARLHEADPADFDRMIAANLRAPFLLIRAFLPAMLARGHGHFIHVGSVAGRVAYPENGAYSASKFGLRGLHQVLLQEVRGTGVRATLVEPAATDTPLWDLINPDARADLPPRASMLRPEDVARAVVYAAAQPAGVQIPSIAVEAAG</sequence>
<dbReference type="InterPro" id="IPR002347">
    <property type="entry name" value="SDR_fam"/>
</dbReference>
<keyword evidence="4" id="KW-1185">Reference proteome</keyword>
<dbReference type="InterPro" id="IPR036291">
    <property type="entry name" value="NAD(P)-bd_dom_sf"/>
</dbReference>
<evidence type="ECO:0000256" key="1">
    <source>
        <dbReference type="ARBA" id="ARBA00006484"/>
    </source>
</evidence>
<dbReference type="PRINTS" id="PR00081">
    <property type="entry name" value="GDHRDH"/>
</dbReference>
<gene>
    <name evidence="3" type="ORF">HNQ61_005747</name>
</gene>
<evidence type="ECO:0000313" key="4">
    <source>
        <dbReference type="Proteomes" id="UP000582837"/>
    </source>
</evidence>
<accession>A0A841H8A9</accession>
<dbReference type="AlphaFoldDB" id="A0A841H8A9"/>
<keyword evidence="2" id="KW-0560">Oxidoreductase</keyword>
<dbReference type="Gene3D" id="3.40.50.720">
    <property type="entry name" value="NAD(P)-binding Rossmann-like Domain"/>
    <property type="match status" value="1"/>
</dbReference>
<dbReference type="PANTHER" id="PTHR44196">
    <property type="entry name" value="DEHYDROGENASE/REDUCTASE SDR FAMILY MEMBER 7B"/>
    <property type="match status" value="1"/>
</dbReference>
<comment type="similarity">
    <text evidence="1">Belongs to the short-chain dehydrogenases/reductases (SDR) family.</text>
</comment>
<name>A0A841H8A9_9BACT</name>
<dbReference type="RefSeq" id="WP_170039249.1">
    <property type="nucleotide sequence ID" value="NZ_JABDTL010000002.1"/>
</dbReference>
<comment type="caution">
    <text evidence="3">The sequence shown here is derived from an EMBL/GenBank/DDBJ whole genome shotgun (WGS) entry which is preliminary data.</text>
</comment>
<protein>
    <submittedName>
        <fullName evidence="3">NADP-dependent 3-hydroxy acid dehydrogenase YdfG</fullName>
    </submittedName>
</protein>
<dbReference type="CDD" id="cd05233">
    <property type="entry name" value="SDR_c"/>
    <property type="match status" value="1"/>
</dbReference>
<dbReference type="PANTHER" id="PTHR44196:SF1">
    <property type="entry name" value="DEHYDROGENASE_REDUCTASE SDR FAMILY MEMBER 7B"/>
    <property type="match status" value="1"/>
</dbReference>
<evidence type="ECO:0000313" key="3">
    <source>
        <dbReference type="EMBL" id="MBB6074066.1"/>
    </source>
</evidence>
<evidence type="ECO:0000256" key="2">
    <source>
        <dbReference type="ARBA" id="ARBA00023002"/>
    </source>
</evidence>
<dbReference type="GO" id="GO:0016491">
    <property type="term" value="F:oxidoreductase activity"/>
    <property type="evidence" value="ECO:0007669"/>
    <property type="project" value="UniProtKB-KW"/>
</dbReference>
<dbReference type="EMBL" id="JACHIA010000038">
    <property type="protein sequence ID" value="MBB6074066.1"/>
    <property type="molecule type" value="Genomic_DNA"/>
</dbReference>
<dbReference type="GO" id="GO:0016020">
    <property type="term" value="C:membrane"/>
    <property type="evidence" value="ECO:0007669"/>
    <property type="project" value="TreeGrafter"/>
</dbReference>
<reference evidence="3 4" key="1">
    <citation type="submission" date="2020-08" db="EMBL/GenBank/DDBJ databases">
        <title>Genomic Encyclopedia of Type Strains, Phase IV (KMG-IV): sequencing the most valuable type-strain genomes for metagenomic binning, comparative biology and taxonomic classification.</title>
        <authorList>
            <person name="Goeker M."/>
        </authorList>
    </citation>
    <scope>NUCLEOTIDE SEQUENCE [LARGE SCALE GENOMIC DNA]</scope>
    <source>
        <strain evidence="3 4">DSM 29007</strain>
    </source>
</reference>
<dbReference type="Pfam" id="PF00106">
    <property type="entry name" value="adh_short"/>
    <property type="match status" value="1"/>
</dbReference>
<proteinExistence type="inferred from homology"/>
<dbReference type="SUPFAM" id="SSF51735">
    <property type="entry name" value="NAD(P)-binding Rossmann-fold domains"/>
    <property type="match status" value="1"/>
</dbReference>
<dbReference type="Proteomes" id="UP000582837">
    <property type="component" value="Unassembled WGS sequence"/>
</dbReference>
<organism evidence="3 4">
    <name type="scientific">Longimicrobium terrae</name>
    <dbReference type="NCBI Taxonomy" id="1639882"/>
    <lineage>
        <taxon>Bacteria</taxon>
        <taxon>Pseudomonadati</taxon>
        <taxon>Gemmatimonadota</taxon>
        <taxon>Longimicrobiia</taxon>
        <taxon>Longimicrobiales</taxon>
        <taxon>Longimicrobiaceae</taxon>
        <taxon>Longimicrobium</taxon>
    </lineage>
</organism>